<dbReference type="PROSITE" id="PS51168">
    <property type="entry name" value="CHORISMATE_MUT_2"/>
    <property type="match status" value="1"/>
</dbReference>
<keyword evidence="2" id="KW-0413">Isomerase</keyword>
<dbReference type="Pfam" id="PF01817">
    <property type="entry name" value="CM_2"/>
    <property type="match status" value="1"/>
</dbReference>
<dbReference type="InterPro" id="IPR036263">
    <property type="entry name" value="Chorismate_II_sf"/>
</dbReference>
<dbReference type="GO" id="GO:0009697">
    <property type="term" value="P:salicylic acid biosynthetic process"/>
    <property type="evidence" value="ECO:0007669"/>
    <property type="project" value="TreeGrafter"/>
</dbReference>
<dbReference type="OrthoDB" id="5334665at2"/>
<dbReference type="InterPro" id="IPR036979">
    <property type="entry name" value="CM_dom_sf"/>
</dbReference>
<dbReference type="AlphaFoldDB" id="A0A318J4T4"/>
<gene>
    <name evidence="4" type="ORF">DFR38_11712</name>
</gene>
<dbReference type="PANTHER" id="PTHR38041:SF1">
    <property type="entry name" value="CHORISMATE MUTASE"/>
    <property type="match status" value="1"/>
</dbReference>
<sequence>MEFVYQCQNLPEVRSQIDRIDRALVALLAERGLYVQQAAAFKQSSDEVEGGKRVDQVMRRVEKLAGELGADPQLTAEVYRTMISHFIASEMREFDRRQATMGKTAPPA</sequence>
<dbReference type="SUPFAM" id="SSF48600">
    <property type="entry name" value="Chorismate mutase II"/>
    <property type="match status" value="1"/>
</dbReference>
<dbReference type="SMART" id="SM00830">
    <property type="entry name" value="CM_2"/>
    <property type="match status" value="1"/>
</dbReference>
<dbReference type="GO" id="GO:0004106">
    <property type="term" value="F:chorismate mutase activity"/>
    <property type="evidence" value="ECO:0007669"/>
    <property type="project" value="UniProtKB-EC"/>
</dbReference>
<keyword evidence="4" id="KW-0670">Pyruvate</keyword>
<dbReference type="InterPro" id="IPR051331">
    <property type="entry name" value="Chorismate_mutase-related"/>
</dbReference>
<dbReference type="GO" id="GO:0046417">
    <property type="term" value="P:chorismate metabolic process"/>
    <property type="evidence" value="ECO:0007669"/>
    <property type="project" value="InterPro"/>
</dbReference>
<evidence type="ECO:0000256" key="2">
    <source>
        <dbReference type="ARBA" id="ARBA00023235"/>
    </source>
</evidence>
<dbReference type="EMBL" id="QJKC01000017">
    <property type="protein sequence ID" value="PXX42805.1"/>
    <property type="molecule type" value="Genomic_DNA"/>
</dbReference>
<evidence type="ECO:0000256" key="1">
    <source>
        <dbReference type="ARBA" id="ARBA00012404"/>
    </source>
</evidence>
<dbReference type="RefSeq" id="WP_059286586.1">
    <property type="nucleotide sequence ID" value="NZ_LNQU01000093.1"/>
</dbReference>
<accession>A0A318J4T4</accession>
<dbReference type="EC" id="5.4.99.5" evidence="1"/>
<evidence type="ECO:0000259" key="3">
    <source>
        <dbReference type="PROSITE" id="PS51168"/>
    </source>
</evidence>
<protein>
    <recommendedName>
        <fullName evidence="1">chorismate mutase</fullName>
        <ecNumber evidence="1">5.4.99.5</ecNumber>
    </recommendedName>
</protein>
<reference evidence="4 5" key="1">
    <citation type="submission" date="2018-05" db="EMBL/GenBank/DDBJ databases">
        <title>Genomic Encyclopedia of Type Strains, Phase IV (KMG-IV): sequencing the most valuable type-strain genomes for metagenomic binning, comparative biology and taxonomic classification.</title>
        <authorList>
            <person name="Goeker M."/>
        </authorList>
    </citation>
    <scope>NUCLEOTIDE SEQUENCE [LARGE SCALE GENOMIC DNA]</scope>
    <source>
        <strain evidence="4 5">DSM 25134</strain>
    </source>
</reference>
<feature type="domain" description="Chorismate mutase" evidence="3">
    <location>
        <begin position="4"/>
        <end position="94"/>
    </location>
</feature>
<name>A0A318J4T4_9NEIS</name>
<dbReference type="InterPro" id="IPR002701">
    <property type="entry name" value="CM_II_prokaryot"/>
</dbReference>
<keyword evidence="5" id="KW-1185">Reference proteome</keyword>
<proteinExistence type="predicted"/>
<dbReference type="GO" id="GO:0016829">
    <property type="term" value="F:lyase activity"/>
    <property type="evidence" value="ECO:0007669"/>
    <property type="project" value="UniProtKB-KW"/>
</dbReference>
<keyword evidence="4" id="KW-0456">Lyase</keyword>
<organism evidence="4 5">
    <name type="scientific">Aquitalea magnusonii</name>
    <dbReference type="NCBI Taxonomy" id="332411"/>
    <lineage>
        <taxon>Bacteria</taxon>
        <taxon>Pseudomonadati</taxon>
        <taxon>Pseudomonadota</taxon>
        <taxon>Betaproteobacteria</taxon>
        <taxon>Neisseriales</taxon>
        <taxon>Chromobacteriaceae</taxon>
        <taxon>Aquitalea</taxon>
    </lineage>
</organism>
<comment type="caution">
    <text evidence="4">The sequence shown here is derived from an EMBL/GenBank/DDBJ whole genome shotgun (WGS) entry which is preliminary data.</text>
</comment>
<dbReference type="Proteomes" id="UP000248395">
    <property type="component" value="Unassembled WGS sequence"/>
</dbReference>
<evidence type="ECO:0000313" key="5">
    <source>
        <dbReference type="Proteomes" id="UP000248395"/>
    </source>
</evidence>
<evidence type="ECO:0000313" key="4">
    <source>
        <dbReference type="EMBL" id="PXX42805.1"/>
    </source>
</evidence>
<dbReference type="PANTHER" id="PTHR38041">
    <property type="entry name" value="CHORISMATE MUTASE"/>
    <property type="match status" value="1"/>
</dbReference>
<dbReference type="Gene3D" id="1.20.59.10">
    <property type="entry name" value="Chorismate mutase"/>
    <property type="match status" value="1"/>
</dbReference>